<proteinExistence type="predicted"/>
<dbReference type="InterPro" id="IPR015333">
    <property type="entry name" value="Pollen_allergen_ole-e-6"/>
</dbReference>
<feature type="signal peptide" evidence="1">
    <location>
        <begin position="1"/>
        <end position="26"/>
    </location>
</feature>
<dbReference type="PANTHER" id="PTHR35632:SF1">
    <property type="entry name" value="MAJOR POLLEN ALLERGEN OLE E 6-LIKE"/>
    <property type="match status" value="1"/>
</dbReference>
<evidence type="ECO:0000256" key="1">
    <source>
        <dbReference type="SAM" id="SignalP"/>
    </source>
</evidence>
<dbReference type="SUPFAM" id="SSF111388">
    <property type="entry name" value="Pollen allergen ole e 6"/>
    <property type="match status" value="1"/>
</dbReference>
<sequence>MEASKKLVAVFLVCMVMLSTVHVSKADGETNEAFKTVANEYKDCYNDCQKGCSDAGFGYTHCEMKCDNDCTAMLLKERIEKMKNEKP</sequence>
<keyword evidence="1" id="KW-0732">Signal</keyword>
<accession>A0AAE1V7V8</accession>
<evidence type="ECO:0000313" key="2">
    <source>
        <dbReference type="EMBL" id="KAK4351684.1"/>
    </source>
</evidence>
<evidence type="ECO:0008006" key="4">
    <source>
        <dbReference type="Google" id="ProtNLM"/>
    </source>
</evidence>
<dbReference type="AlphaFoldDB" id="A0AAE1V7V8"/>
<comment type="caution">
    <text evidence="2">The sequence shown here is derived from an EMBL/GenBank/DDBJ whole genome shotgun (WGS) entry which is preliminary data.</text>
</comment>
<protein>
    <recommendedName>
        <fullName evidence="4">Major pollen allergen Ole e 6-like</fullName>
    </recommendedName>
</protein>
<dbReference type="EMBL" id="JAVYJV010000016">
    <property type="protein sequence ID" value="KAK4351684.1"/>
    <property type="molecule type" value="Genomic_DNA"/>
</dbReference>
<reference evidence="2" key="1">
    <citation type="submission" date="2023-12" db="EMBL/GenBank/DDBJ databases">
        <title>Genome assembly of Anisodus tanguticus.</title>
        <authorList>
            <person name="Wang Y.-J."/>
        </authorList>
    </citation>
    <scope>NUCLEOTIDE SEQUENCE</scope>
    <source>
        <strain evidence="2">KB-2021</strain>
        <tissue evidence="2">Leaf</tissue>
    </source>
</reference>
<dbReference type="Proteomes" id="UP001291623">
    <property type="component" value="Unassembled WGS sequence"/>
</dbReference>
<dbReference type="InterPro" id="IPR036466">
    <property type="entry name" value="Pollen_allergen_ole-e-6_sf"/>
</dbReference>
<evidence type="ECO:0000313" key="3">
    <source>
        <dbReference type="Proteomes" id="UP001291623"/>
    </source>
</evidence>
<feature type="chain" id="PRO_5041994466" description="Major pollen allergen Ole e 6-like" evidence="1">
    <location>
        <begin position="27"/>
        <end position="87"/>
    </location>
</feature>
<name>A0AAE1V7V8_9SOLA</name>
<dbReference type="Gene3D" id="1.10.287.720">
    <property type="entry name" value="Pollen allergen ole e 6"/>
    <property type="match status" value="1"/>
</dbReference>
<keyword evidence="3" id="KW-1185">Reference proteome</keyword>
<dbReference type="Pfam" id="PF09253">
    <property type="entry name" value="Ole_e_6"/>
    <property type="match status" value="1"/>
</dbReference>
<dbReference type="PANTHER" id="PTHR35632">
    <property type="entry name" value="MAJOR POLLEN ALLERGEN OLE E 6-LIKE"/>
    <property type="match status" value="1"/>
</dbReference>
<gene>
    <name evidence="2" type="ORF">RND71_030997</name>
</gene>
<organism evidence="2 3">
    <name type="scientific">Anisodus tanguticus</name>
    <dbReference type="NCBI Taxonomy" id="243964"/>
    <lineage>
        <taxon>Eukaryota</taxon>
        <taxon>Viridiplantae</taxon>
        <taxon>Streptophyta</taxon>
        <taxon>Embryophyta</taxon>
        <taxon>Tracheophyta</taxon>
        <taxon>Spermatophyta</taxon>
        <taxon>Magnoliopsida</taxon>
        <taxon>eudicotyledons</taxon>
        <taxon>Gunneridae</taxon>
        <taxon>Pentapetalae</taxon>
        <taxon>asterids</taxon>
        <taxon>lamiids</taxon>
        <taxon>Solanales</taxon>
        <taxon>Solanaceae</taxon>
        <taxon>Solanoideae</taxon>
        <taxon>Hyoscyameae</taxon>
        <taxon>Anisodus</taxon>
    </lineage>
</organism>